<evidence type="ECO:0000313" key="8">
    <source>
        <dbReference type="EMBL" id="KAJ6224704.1"/>
    </source>
</evidence>
<dbReference type="PROSITE" id="PS50237">
    <property type="entry name" value="HECT"/>
    <property type="match status" value="1"/>
</dbReference>
<dbReference type="Pfam" id="PF00632">
    <property type="entry name" value="HECT"/>
    <property type="match status" value="1"/>
</dbReference>
<dbReference type="PANTHER" id="PTHR11254">
    <property type="entry name" value="HECT DOMAIN UBIQUITIN-PROTEIN LIGASE"/>
    <property type="match status" value="1"/>
</dbReference>
<evidence type="ECO:0000256" key="6">
    <source>
        <dbReference type="PROSITE-ProRule" id="PRU00104"/>
    </source>
</evidence>
<accession>A0A9Q0MFQ0</accession>
<dbReference type="GO" id="GO:0061630">
    <property type="term" value="F:ubiquitin protein ligase activity"/>
    <property type="evidence" value="ECO:0007669"/>
    <property type="project" value="UniProtKB-EC"/>
</dbReference>
<dbReference type="Gene3D" id="3.90.1750.10">
    <property type="entry name" value="Hect, E3 ligase catalytic domains"/>
    <property type="match status" value="1"/>
</dbReference>
<dbReference type="InterPro" id="IPR035983">
    <property type="entry name" value="Hect_E3_ubiquitin_ligase"/>
</dbReference>
<dbReference type="GO" id="GO:0006511">
    <property type="term" value="P:ubiquitin-dependent protein catabolic process"/>
    <property type="evidence" value="ECO:0007669"/>
    <property type="project" value="TreeGrafter"/>
</dbReference>
<keyword evidence="4" id="KW-0808">Transferase</keyword>
<comment type="pathway">
    <text evidence="2">Protein modification; protein ubiquitination.</text>
</comment>
<dbReference type="PANTHER" id="PTHR11254:SF440">
    <property type="entry name" value="E3 UBIQUITIN-PROTEIN LIGASE NEDD-4"/>
    <property type="match status" value="1"/>
</dbReference>
<dbReference type="GO" id="GO:0009966">
    <property type="term" value="P:regulation of signal transduction"/>
    <property type="evidence" value="ECO:0007669"/>
    <property type="project" value="UniProtKB-ARBA"/>
</dbReference>
<protein>
    <recommendedName>
        <fullName evidence="3">HECT-type E3 ubiquitin transferase</fullName>
        <ecNumber evidence="3">2.3.2.26</ecNumber>
    </recommendedName>
</protein>
<feature type="domain" description="HECT" evidence="7">
    <location>
        <begin position="261"/>
        <end position="610"/>
    </location>
</feature>
<sequence>MTWPPPPELTFRTKEQVQDWVTKQPGGPQFWSGLRWRVDEIMKLNDPLYEMEVDPDIYKEFHWDHNYVIGCEKFEHLPKAKLPIADHYQKKFLEKCPTIDGPNFSENRAKLYDNGRQLFGWRLFITCNSSLSIRPRRLLYYHSSSMCFQRQNPALLHPDLFRFGLQSYIQIENDHKQKLSPWSVRFAQKDGTDGTSIQHYRPIFFNTSTKLVVVENPLEFKWKFKMFQAMKSMNYQRIGQLFFLDPDYCLDVTFAQFAIWNTKEFHSEKVYTKIAQEDVAIDVGGVTAAAIETISDEFLRQESMFKSVSGGMPGYDIYQISNSTLSDSLVNRENNQNLLKYFYLFGRFIAWVWWHGFTITQNLGPKITHFLRNHNDVPLECYSTKAYTDSTYDVLTYGIDLVDKGQGRDGVEIGLFYWSLESVNDVAYYLHPDAHPNSPNYDLYNLTDTKFTDEQKDKIVEECLAYGIDYTTYGSFYRQVNAIKNGFKDVIPLEWCRLFSTRELNLIIAGDCMIDLEEWERELIWYYDESLMRSLSNEIRERFREYFWSIFKQKAENDIRLAKAVLHFATNSISKPVGGNPDKAMKWHVRSHLPHEVITVSHTCFSTIDLSWAIYLELCPNKTREETVKFVDMFVNFVESDYQHGGGFGFA</sequence>
<keyword evidence="9" id="KW-1185">Reference proteome</keyword>
<dbReference type="EC" id="2.3.2.26" evidence="3"/>
<evidence type="ECO:0000256" key="2">
    <source>
        <dbReference type="ARBA" id="ARBA00004906"/>
    </source>
</evidence>
<proteinExistence type="predicted"/>
<reference evidence="8" key="1">
    <citation type="submission" date="2022-12" db="EMBL/GenBank/DDBJ databases">
        <title>Genome assemblies of Blomia tropicalis.</title>
        <authorList>
            <person name="Cui Y."/>
        </authorList>
    </citation>
    <scope>NUCLEOTIDE SEQUENCE</scope>
    <source>
        <tissue evidence="8">Adult mites</tissue>
    </source>
</reference>
<evidence type="ECO:0000256" key="5">
    <source>
        <dbReference type="ARBA" id="ARBA00022786"/>
    </source>
</evidence>
<dbReference type="SUPFAM" id="SSF56204">
    <property type="entry name" value="Hect, E3 ligase catalytic domain"/>
    <property type="match status" value="1"/>
</dbReference>
<organism evidence="8 9">
    <name type="scientific">Blomia tropicalis</name>
    <name type="common">Mite</name>
    <dbReference type="NCBI Taxonomy" id="40697"/>
    <lineage>
        <taxon>Eukaryota</taxon>
        <taxon>Metazoa</taxon>
        <taxon>Ecdysozoa</taxon>
        <taxon>Arthropoda</taxon>
        <taxon>Chelicerata</taxon>
        <taxon>Arachnida</taxon>
        <taxon>Acari</taxon>
        <taxon>Acariformes</taxon>
        <taxon>Sarcoptiformes</taxon>
        <taxon>Astigmata</taxon>
        <taxon>Glycyphagoidea</taxon>
        <taxon>Echimyopodidae</taxon>
        <taxon>Blomia</taxon>
    </lineage>
</organism>
<evidence type="ECO:0000256" key="1">
    <source>
        <dbReference type="ARBA" id="ARBA00000885"/>
    </source>
</evidence>
<dbReference type="InterPro" id="IPR000569">
    <property type="entry name" value="HECT_dom"/>
</dbReference>
<comment type="caution">
    <text evidence="8">The sequence shown here is derived from an EMBL/GenBank/DDBJ whole genome shotgun (WGS) entry which is preliminary data.</text>
</comment>
<keyword evidence="5 6" id="KW-0833">Ubl conjugation pathway</keyword>
<dbReference type="GO" id="GO:0005737">
    <property type="term" value="C:cytoplasm"/>
    <property type="evidence" value="ECO:0007669"/>
    <property type="project" value="TreeGrafter"/>
</dbReference>
<feature type="active site" description="Glycyl thioester intermediate" evidence="6">
    <location>
        <position position="604"/>
    </location>
</feature>
<evidence type="ECO:0000256" key="4">
    <source>
        <dbReference type="ARBA" id="ARBA00022679"/>
    </source>
</evidence>
<dbReference type="GO" id="GO:0016567">
    <property type="term" value="P:protein ubiquitination"/>
    <property type="evidence" value="ECO:0007669"/>
    <property type="project" value="TreeGrafter"/>
</dbReference>
<name>A0A9Q0MFQ0_BLOTA</name>
<dbReference type="SMART" id="SM00119">
    <property type="entry name" value="HECTc"/>
    <property type="match status" value="1"/>
</dbReference>
<dbReference type="EMBL" id="JAPWDV010000001">
    <property type="protein sequence ID" value="KAJ6224704.1"/>
    <property type="molecule type" value="Genomic_DNA"/>
</dbReference>
<evidence type="ECO:0000313" key="9">
    <source>
        <dbReference type="Proteomes" id="UP001142055"/>
    </source>
</evidence>
<evidence type="ECO:0000259" key="7">
    <source>
        <dbReference type="PROSITE" id="PS50237"/>
    </source>
</evidence>
<dbReference type="Proteomes" id="UP001142055">
    <property type="component" value="Chromosome 1"/>
</dbReference>
<dbReference type="AlphaFoldDB" id="A0A9Q0MFQ0"/>
<gene>
    <name evidence="8" type="ORF">RDWZM_003249</name>
</gene>
<comment type="catalytic activity">
    <reaction evidence="1">
        <text>S-ubiquitinyl-[E2 ubiquitin-conjugating enzyme]-L-cysteine + [acceptor protein]-L-lysine = [E2 ubiquitin-conjugating enzyme]-L-cysteine + N(6)-ubiquitinyl-[acceptor protein]-L-lysine.</text>
        <dbReference type="EC" id="2.3.2.26"/>
    </reaction>
</comment>
<evidence type="ECO:0000256" key="3">
    <source>
        <dbReference type="ARBA" id="ARBA00012485"/>
    </source>
</evidence>
<dbReference type="InterPro" id="IPR050409">
    <property type="entry name" value="E3_ubiq-protein_ligase"/>
</dbReference>
<dbReference type="Gene3D" id="3.30.2160.10">
    <property type="entry name" value="Hect, E3 ligase catalytic domain"/>
    <property type="match status" value="1"/>
</dbReference>